<dbReference type="InterPro" id="IPR005299">
    <property type="entry name" value="MeTrfase_7"/>
</dbReference>
<dbReference type="GO" id="GO:0046872">
    <property type="term" value="F:metal ion binding"/>
    <property type="evidence" value="ECO:0007669"/>
    <property type="project" value="UniProtKB-KW"/>
</dbReference>
<dbReference type="InterPro" id="IPR042086">
    <property type="entry name" value="MeTrfase_capping"/>
</dbReference>
<reference evidence="5 6" key="1">
    <citation type="submission" date="2024-01" db="EMBL/GenBank/DDBJ databases">
        <title>The genomes of 5 underutilized Papilionoideae crops provide insights into root nodulation and disease resistanc.</title>
        <authorList>
            <person name="Jiang F."/>
        </authorList>
    </citation>
    <scope>NUCLEOTIDE SEQUENCE [LARGE SCALE GENOMIC DNA]</scope>
    <source>
        <strain evidence="5">DUOXIRENSHENG_FW03</strain>
        <tissue evidence="5">Leaves</tissue>
    </source>
</reference>
<keyword evidence="3" id="KW-0479">Metal-binding</keyword>
<accession>A0AAN9S6G5</accession>
<dbReference type="GO" id="GO:0032259">
    <property type="term" value="P:methylation"/>
    <property type="evidence" value="ECO:0007669"/>
    <property type="project" value="UniProtKB-KW"/>
</dbReference>
<dbReference type="Gene3D" id="1.10.1200.270">
    <property type="entry name" value="Methyltransferase, alpha-helical capping domain"/>
    <property type="match status" value="1"/>
</dbReference>
<gene>
    <name evidence="5" type="ORF">VNO78_25750</name>
</gene>
<evidence type="ECO:0008006" key="7">
    <source>
        <dbReference type="Google" id="ProtNLM"/>
    </source>
</evidence>
<evidence type="ECO:0000313" key="5">
    <source>
        <dbReference type="EMBL" id="KAK7390445.1"/>
    </source>
</evidence>
<keyword evidence="1" id="KW-0489">Methyltransferase</keyword>
<dbReference type="Gene3D" id="3.40.50.150">
    <property type="entry name" value="Vaccinia Virus protein VP39"/>
    <property type="match status" value="1"/>
</dbReference>
<dbReference type="AlphaFoldDB" id="A0AAN9S6G5"/>
<keyword evidence="4" id="KW-0460">Magnesium</keyword>
<dbReference type="EMBL" id="JAYMYS010000006">
    <property type="protein sequence ID" value="KAK7390445.1"/>
    <property type="molecule type" value="Genomic_DNA"/>
</dbReference>
<dbReference type="PANTHER" id="PTHR31009">
    <property type="entry name" value="S-ADENOSYL-L-METHIONINE:CARBOXYL METHYLTRANSFERASE FAMILY PROTEIN"/>
    <property type="match status" value="1"/>
</dbReference>
<evidence type="ECO:0000256" key="3">
    <source>
        <dbReference type="ARBA" id="ARBA00022723"/>
    </source>
</evidence>
<proteinExistence type="predicted"/>
<name>A0AAN9S6G5_PSOTE</name>
<evidence type="ECO:0000256" key="4">
    <source>
        <dbReference type="ARBA" id="ARBA00022842"/>
    </source>
</evidence>
<comment type="caution">
    <text evidence="5">The sequence shown here is derived from an EMBL/GenBank/DDBJ whole genome shotgun (WGS) entry which is preliminary data.</text>
</comment>
<evidence type="ECO:0000313" key="6">
    <source>
        <dbReference type="Proteomes" id="UP001386955"/>
    </source>
</evidence>
<dbReference type="SUPFAM" id="SSF53335">
    <property type="entry name" value="S-adenosyl-L-methionine-dependent methyltransferases"/>
    <property type="match status" value="1"/>
</dbReference>
<evidence type="ECO:0000256" key="2">
    <source>
        <dbReference type="ARBA" id="ARBA00022679"/>
    </source>
</evidence>
<dbReference type="GO" id="GO:0008168">
    <property type="term" value="F:methyltransferase activity"/>
    <property type="evidence" value="ECO:0007669"/>
    <property type="project" value="UniProtKB-KW"/>
</dbReference>
<protein>
    <recommendedName>
        <fullName evidence="7">SAM dependent carboxyl methyltransferase</fullName>
    </recommendedName>
</protein>
<evidence type="ECO:0000256" key="1">
    <source>
        <dbReference type="ARBA" id="ARBA00022603"/>
    </source>
</evidence>
<dbReference type="InterPro" id="IPR029063">
    <property type="entry name" value="SAM-dependent_MTases_sf"/>
</dbReference>
<keyword evidence="6" id="KW-1185">Reference proteome</keyword>
<sequence length="197" mass="23027">MLNKGNIYLTRTSLPAVYTAYLEQFQRDFKLLLKSRSEELKLEGSMVFSFIGREEDQEINYPWVVLGMVLNDMVLEGMIEEKKLDSFNVPLYCPTIEEVKQIIEAEGSLTLQTLNTFKMGWDSNLQEDVHDFVVDNQMRGEFIAKYTRAGFEPLLVDEFDKDIMDELFSRFEKKLSQLRDLDKLQYTFLVMSLIKAS</sequence>
<keyword evidence="2" id="KW-0808">Transferase</keyword>
<dbReference type="Pfam" id="PF03492">
    <property type="entry name" value="Methyltransf_7"/>
    <property type="match status" value="1"/>
</dbReference>
<organism evidence="5 6">
    <name type="scientific">Psophocarpus tetragonolobus</name>
    <name type="common">Winged bean</name>
    <name type="synonym">Dolichos tetragonolobus</name>
    <dbReference type="NCBI Taxonomy" id="3891"/>
    <lineage>
        <taxon>Eukaryota</taxon>
        <taxon>Viridiplantae</taxon>
        <taxon>Streptophyta</taxon>
        <taxon>Embryophyta</taxon>
        <taxon>Tracheophyta</taxon>
        <taxon>Spermatophyta</taxon>
        <taxon>Magnoliopsida</taxon>
        <taxon>eudicotyledons</taxon>
        <taxon>Gunneridae</taxon>
        <taxon>Pentapetalae</taxon>
        <taxon>rosids</taxon>
        <taxon>fabids</taxon>
        <taxon>Fabales</taxon>
        <taxon>Fabaceae</taxon>
        <taxon>Papilionoideae</taxon>
        <taxon>50 kb inversion clade</taxon>
        <taxon>NPAAA clade</taxon>
        <taxon>indigoferoid/millettioid clade</taxon>
        <taxon>Phaseoleae</taxon>
        <taxon>Psophocarpus</taxon>
    </lineage>
</organism>
<dbReference type="Proteomes" id="UP001386955">
    <property type="component" value="Unassembled WGS sequence"/>
</dbReference>